<sequence length="225" mass="24670">MRKIYYPALFIVLLIGIAIFATGMTVNISECSADRWICNYFNRIEWEALCAGLFGLAGGLIVIIAARQQIETMNSHQADQVNQPLEVTLSVTKSAREQAQSLIAALTKAETSIADESNTGGKLIDLEGDIYDIAQTFMHTCDHLEKLLEYHGVKSFDFSTYNAIKLAAQKSYVVSLFGFANSVNELRSQAATIRMAAAKTNSNLETAIAALENQIAVTRERYGCG</sequence>
<protein>
    <submittedName>
        <fullName evidence="3">Uncharacterized protein</fullName>
    </submittedName>
</protein>
<dbReference type="EMBL" id="NWTK01000005">
    <property type="protein sequence ID" value="PKR54428.1"/>
    <property type="molecule type" value="Genomic_DNA"/>
</dbReference>
<dbReference type="AlphaFoldDB" id="A0A2N3KV67"/>
<evidence type="ECO:0000256" key="1">
    <source>
        <dbReference type="SAM" id="Coils"/>
    </source>
</evidence>
<feature type="coiled-coil region" evidence="1">
    <location>
        <begin position="194"/>
        <end position="221"/>
    </location>
</feature>
<name>A0A2N3KV67_9PROT</name>
<evidence type="ECO:0000256" key="2">
    <source>
        <dbReference type="SAM" id="Phobius"/>
    </source>
</evidence>
<comment type="caution">
    <text evidence="3">The sequence shown here is derived from an EMBL/GenBank/DDBJ whole genome shotgun (WGS) entry which is preliminary data.</text>
</comment>
<proteinExistence type="predicted"/>
<keyword evidence="1" id="KW-0175">Coiled coil</keyword>
<keyword evidence="2" id="KW-1133">Transmembrane helix</keyword>
<accession>A0A2N3KV67</accession>
<feature type="transmembrane region" description="Helical" evidence="2">
    <location>
        <begin position="7"/>
        <end position="26"/>
    </location>
</feature>
<organism evidence="3 4">
    <name type="scientific">Thalassospira marina</name>
    <dbReference type="NCBI Taxonomy" id="2048283"/>
    <lineage>
        <taxon>Bacteria</taxon>
        <taxon>Pseudomonadati</taxon>
        <taxon>Pseudomonadota</taxon>
        <taxon>Alphaproteobacteria</taxon>
        <taxon>Rhodospirillales</taxon>
        <taxon>Thalassospiraceae</taxon>
        <taxon>Thalassospira</taxon>
    </lineage>
</organism>
<gene>
    <name evidence="3" type="ORF">COO20_09875</name>
</gene>
<feature type="transmembrane region" description="Helical" evidence="2">
    <location>
        <begin position="46"/>
        <end position="66"/>
    </location>
</feature>
<evidence type="ECO:0000313" key="4">
    <source>
        <dbReference type="Proteomes" id="UP000233597"/>
    </source>
</evidence>
<dbReference type="RefSeq" id="WP_101266037.1">
    <property type="nucleotide sequence ID" value="NZ_NWTK01000005.1"/>
</dbReference>
<dbReference type="Proteomes" id="UP000233597">
    <property type="component" value="Unassembled WGS sequence"/>
</dbReference>
<keyword evidence="2" id="KW-0472">Membrane</keyword>
<evidence type="ECO:0000313" key="3">
    <source>
        <dbReference type="EMBL" id="PKR54428.1"/>
    </source>
</evidence>
<keyword evidence="2" id="KW-0812">Transmembrane</keyword>
<reference evidence="3 4" key="1">
    <citation type="submission" date="2017-09" db="EMBL/GenBank/DDBJ databases">
        <title>Biodiversity and function of Thalassospira species in the particle-attached aromatic-hydrocarbon-degrading consortia from the surface seawater of the South China Sea.</title>
        <authorList>
            <person name="Dong C."/>
            <person name="Liu R."/>
            <person name="Shao Z."/>
        </authorList>
    </citation>
    <scope>NUCLEOTIDE SEQUENCE [LARGE SCALE GENOMIC DNA]</scope>
    <source>
        <strain evidence="3 4">CSC1P2</strain>
    </source>
</reference>